<keyword evidence="5" id="KW-0788">Thiol protease</keyword>
<evidence type="ECO:0000256" key="2">
    <source>
        <dbReference type="ARBA" id="ARBA00022670"/>
    </source>
</evidence>
<feature type="compositionally biased region" description="Basic and acidic residues" evidence="6">
    <location>
        <begin position="64"/>
        <end position="77"/>
    </location>
</feature>
<keyword evidence="4" id="KW-0378">Hydrolase</keyword>
<dbReference type="GO" id="GO:0005634">
    <property type="term" value="C:nucleus"/>
    <property type="evidence" value="ECO:0007669"/>
    <property type="project" value="TreeGrafter"/>
</dbReference>
<feature type="region of interest" description="Disordered" evidence="6">
    <location>
        <begin position="36"/>
        <end position="103"/>
    </location>
</feature>
<protein>
    <submittedName>
        <fullName evidence="8">Sentrin-specific protease</fullName>
    </submittedName>
</protein>
<dbReference type="GO" id="GO:0006508">
    <property type="term" value="P:proteolysis"/>
    <property type="evidence" value="ECO:0007669"/>
    <property type="project" value="UniProtKB-KW"/>
</dbReference>
<name>A0A5A7PL55_STRAF</name>
<accession>A0A5A7PL55</accession>
<dbReference type="PANTHER" id="PTHR12606">
    <property type="entry name" value="SENTRIN/SUMO-SPECIFIC PROTEASE"/>
    <property type="match status" value="1"/>
</dbReference>
<sequence length="548" mass="63066">MGALTNNRKRGDDYYKSLVSPSAPIDQSYIHIAKKPKLSISPAQRTPKNSRPQPPSSIASRIAKYPDRKPGYSREVHAPTGNSRFRPSSSAKRSESAGSSEESPVMGRFGFFNRFYLEARYEEARTGAKRTLRCVTLGKVKVKEVIEVDSEDDERDDIIDDPGIEGLKVVTSVGSKRKKWQKDVENSRQPNLKTVEKEVRSLDSSVIADASNAVVKEDDGDKVDLMQLDLEADDSGLPSYKKMLDRISKTYEPNLVSLQNEIEMCEKHMQRIPLLSSKKKGEKIKKDVAKECFVPLTEKEESEVSYALSKPNRRKILVTHENSNIDITGEKLQCLRPRAWLNDEVINLYLELLKEREKREPEKFLKCHFFNTFFYKKAIKSALQSSLPFCYYAICYVQLISGKGGYNFQSVRRWTTRRKLGYNLLECDKIFVPIHKEIHWCLAIISKKDEKFQYLDSLGGVDFQVLNVLARYFVDEVQDKCGKDINVSSWEKEFVTDLPKQENGFDCGVFMIKYADFYSRDIGLCFSQEHMPYFRRRTAFEILKLKAE</sequence>
<keyword evidence="3" id="KW-0833">Ubl conjugation pathway</keyword>
<comment type="similarity">
    <text evidence="1">Belongs to the peptidase C48 family.</text>
</comment>
<evidence type="ECO:0000259" key="7">
    <source>
        <dbReference type="PROSITE" id="PS50600"/>
    </source>
</evidence>
<evidence type="ECO:0000313" key="8">
    <source>
        <dbReference type="EMBL" id="GER33342.1"/>
    </source>
</evidence>
<dbReference type="InterPro" id="IPR038765">
    <property type="entry name" value="Papain-like_cys_pep_sf"/>
</dbReference>
<dbReference type="Pfam" id="PF02902">
    <property type="entry name" value="Peptidase_C48"/>
    <property type="match status" value="1"/>
</dbReference>
<comment type="caution">
    <text evidence="8">The sequence shown here is derived from an EMBL/GenBank/DDBJ whole genome shotgun (WGS) entry which is preliminary data.</text>
</comment>
<evidence type="ECO:0000256" key="1">
    <source>
        <dbReference type="ARBA" id="ARBA00005234"/>
    </source>
</evidence>
<organism evidence="8 9">
    <name type="scientific">Striga asiatica</name>
    <name type="common">Asiatic witchweed</name>
    <name type="synonym">Buchnera asiatica</name>
    <dbReference type="NCBI Taxonomy" id="4170"/>
    <lineage>
        <taxon>Eukaryota</taxon>
        <taxon>Viridiplantae</taxon>
        <taxon>Streptophyta</taxon>
        <taxon>Embryophyta</taxon>
        <taxon>Tracheophyta</taxon>
        <taxon>Spermatophyta</taxon>
        <taxon>Magnoliopsida</taxon>
        <taxon>eudicotyledons</taxon>
        <taxon>Gunneridae</taxon>
        <taxon>Pentapetalae</taxon>
        <taxon>asterids</taxon>
        <taxon>lamiids</taxon>
        <taxon>Lamiales</taxon>
        <taxon>Orobanchaceae</taxon>
        <taxon>Buchnereae</taxon>
        <taxon>Striga</taxon>
    </lineage>
</organism>
<evidence type="ECO:0000256" key="3">
    <source>
        <dbReference type="ARBA" id="ARBA00022786"/>
    </source>
</evidence>
<dbReference type="SUPFAM" id="SSF54001">
    <property type="entry name" value="Cysteine proteinases"/>
    <property type="match status" value="1"/>
</dbReference>
<proteinExistence type="inferred from homology"/>
<evidence type="ECO:0000313" key="9">
    <source>
        <dbReference type="Proteomes" id="UP000325081"/>
    </source>
</evidence>
<dbReference type="GO" id="GO:0016926">
    <property type="term" value="P:protein desumoylation"/>
    <property type="evidence" value="ECO:0007669"/>
    <property type="project" value="TreeGrafter"/>
</dbReference>
<dbReference type="InterPro" id="IPR003653">
    <property type="entry name" value="Peptidase_C48_C"/>
</dbReference>
<evidence type="ECO:0000256" key="6">
    <source>
        <dbReference type="SAM" id="MobiDB-lite"/>
    </source>
</evidence>
<dbReference type="Gene3D" id="3.40.395.10">
    <property type="entry name" value="Adenoviral Proteinase, Chain A"/>
    <property type="match status" value="1"/>
</dbReference>
<dbReference type="EMBL" id="BKCP01004738">
    <property type="protein sequence ID" value="GER33342.1"/>
    <property type="molecule type" value="Genomic_DNA"/>
</dbReference>
<dbReference type="OrthoDB" id="1939479at2759"/>
<dbReference type="FunFam" id="3.40.395.10:FF:000005">
    <property type="entry name" value="Ubiquitin-like-specific protease ESD4"/>
    <property type="match status" value="1"/>
</dbReference>
<dbReference type="PANTHER" id="PTHR12606:SF1">
    <property type="entry name" value="UBIQUITIN-LIKE-SPECIFIC PROTEASE 1A"/>
    <property type="match status" value="1"/>
</dbReference>
<gene>
    <name evidence="8" type="ORF">STAS_09473</name>
</gene>
<feature type="domain" description="Ubiquitin-like protease family profile" evidence="7">
    <location>
        <begin position="325"/>
        <end position="518"/>
    </location>
</feature>
<dbReference type="AlphaFoldDB" id="A0A5A7PL55"/>
<keyword evidence="2 8" id="KW-0645">Protease</keyword>
<evidence type="ECO:0000256" key="5">
    <source>
        <dbReference type="ARBA" id="ARBA00022807"/>
    </source>
</evidence>
<dbReference type="PROSITE" id="PS50600">
    <property type="entry name" value="ULP_PROTEASE"/>
    <property type="match status" value="1"/>
</dbReference>
<feature type="compositionally biased region" description="Polar residues" evidence="6">
    <location>
        <begin position="41"/>
        <end position="59"/>
    </location>
</feature>
<dbReference type="Proteomes" id="UP000325081">
    <property type="component" value="Unassembled WGS sequence"/>
</dbReference>
<dbReference type="GO" id="GO:0016929">
    <property type="term" value="F:deSUMOylase activity"/>
    <property type="evidence" value="ECO:0007669"/>
    <property type="project" value="TreeGrafter"/>
</dbReference>
<feature type="compositionally biased region" description="Low complexity" evidence="6">
    <location>
        <begin position="88"/>
        <end position="103"/>
    </location>
</feature>
<feature type="region of interest" description="Disordered" evidence="6">
    <location>
        <begin position="1"/>
        <end position="20"/>
    </location>
</feature>
<evidence type="ECO:0000256" key="4">
    <source>
        <dbReference type="ARBA" id="ARBA00022801"/>
    </source>
</evidence>
<keyword evidence="9" id="KW-1185">Reference proteome</keyword>
<reference evidence="9" key="1">
    <citation type="journal article" date="2019" name="Curr. Biol.">
        <title>Genome Sequence of Striga asiatica Provides Insight into the Evolution of Plant Parasitism.</title>
        <authorList>
            <person name="Yoshida S."/>
            <person name="Kim S."/>
            <person name="Wafula E.K."/>
            <person name="Tanskanen J."/>
            <person name="Kim Y.M."/>
            <person name="Honaas L."/>
            <person name="Yang Z."/>
            <person name="Spallek T."/>
            <person name="Conn C.E."/>
            <person name="Ichihashi Y."/>
            <person name="Cheong K."/>
            <person name="Cui S."/>
            <person name="Der J.P."/>
            <person name="Gundlach H."/>
            <person name="Jiao Y."/>
            <person name="Hori C."/>
            <person name="Ishida J.K."/>
            <person name="Kasahara H."/>
            <person name="Kiba T."/>
            <person name="Kim M.S."/>
            <person name="Koo N."/>
            <person name="Laohavisit A."/>
            <person name="Lee Y.H."/>
            <person name="Lumba S."/>
            <person name="McCourt P."/>
            <person name="Mortimer J.C."/>
            <person name="Mutuku J.M."/>
            <person name="Nomura T."/>
            <person name="Sasaki-Sekimoto Y."/>
            <person name="Seto Y."/>
            <person name="Wang Y."/>
            <person name="Wakatake T."/>
            <person name="Sakakibara H."/>
            <person name="Demura T."/>
            <person name="Yamaguchi S."/>
            <person name="Yoneyama K."/>
            <person name="Manabe R.I."/>
            <person name="Nelson D.C."/>
            <person name="Schulman A.H."/>
            <person name="Timko M.P."/>
            <person name="dePamphilis C.W."/>
            <person name="Choi D."/>
            <person name="Shirasu K."/>
        </authorList>
    </citation>
    <scope>NUCLEOTIDE SEQUENCE [LARGE SCALE GENOMIC DNA]</scope>
    <source>
        <strain evidence="9">cv. UVA1</strain>
    </source>
</reference>